<protein>
    <submittedName>
        <fullName evidence="1">Uncharacterized protein</fullName>
    </submittedName>
</protein>
<name>A0ABM7YUZ9_NOSCO</name>
<evidence type="ECO:0000313" key="1">
    <source>
        <dbReference type="EMBL" id="BDI14465.1"/>
    </source>
</evidence>
<dbReference type="Proteomes" id="UP001055453">
    <property type="component" value="Chromosome"/>
</dbReference>
<evidence type="ECO:0000313" key="2">
    <source>
        <dbReference type="Proteomes" id="UP001055453"/>
    </source>
</evidence>
<accession>A0ABM7YUZ9</accession>
<organism evidence="1 2">
    <name type="scientific">Nostoc cf. commune SO-36</name>
    <dbReference type="NCBI Taxonomy" id="449208"/>
    <lineage>
        <taxon>Bacteria</taxon>
        <taxon>Bacillati</taxon>
        <taxon>Cyanobacteriota</taxon>
        <taxon>Cyanophyceae</taxon>
        <taxon>Nostocales</taxon>
        <taxon>Nostocaceae</taxon>
        <taxon>Nostoc</taxon>
    </lineage>
</organism>
<keyword evidence="2" id="KW-1185">Reference proteome</keyword>
<proteinExistence type="predicted"/>
<dbReference type="EMBL" id="AP025732">
    <property type="protein sequence ID" value="BDI14465.1"/>
    <property type="molecule type" value="Genomic_DNA"/>
</dbReference>
<sequence length="65" mass="7536">MLDSALDISIRINVMVKERHDELFYTTKMNKRVNYIEEALTETQKLMYQTSPLIGSREAATDTNP</sequence>
<reference evidence="1" key="1">
    <citation type="submission" date="2022-04" db="EMBL/GenBank/DDBJ databases">
        <title>Complete genome sequence of a cyanobacterium, Nostoc sp. SO-36, isolated in Antarctica.</title>
        <authorList>
            <person name="Kanesaki Y."/>
            <person name="Effendi D."/>
            <person name="Sakamoto T."/>
            <person name="Ohtani S."/>
            <person name="Awai K."/>
        </authorList>
    </citation>
    <scope>NUCLEOTIDE SEQUENCE</scope>
    <source>
        <strain evidence="1">SO-36</strain>
    </source>
</reference>
<gene>
    <name evidence="1" type="ORF">ANSO36C_02670</name>
</gene>